<keyword evidence="2" id="KW-1185">Reference proteome</keyword>
<dbReference type="Proteomes" id="UP000076154">
    <property type="component" value="Unassembled WGS sequence"/>
</dbReference>
<dbReference type="EMBL" id="LUEZ02000158">
    <property type="protein sequence ID" value="RDB15477.1"/>
    <property type="molecule type" value="Genomic_DNA"/>
</dbReference>
<sequence>MYHAVFSACTVDWEYTQYIIEISSIPSITSTSQPIPSRVYLSSVPFMYTALLHIQLGFNARQLERSIWVRKGSPEGDGTPRDSCCVLHRFSLLRRAKGR</sequence>
<protein>
    <submittedName>
        <fullName evidence="1">Uncharacterized protein</fullName>
    </submittedName>
</protein>
<proteinExistence type="predicted"/>
<accession>A0A369J4B2</accession>
<evidence type="ECO:0000313" key="2">
    <source>
        <dbReference type="Proteomes" id="UP000076154"/>
    </source>
</evidence>
<comment type="caution">
    <text evidence="1">The sequence shown here is derived from an EMBL/GenBank/DDBJ whole genome shotgun (WGS) entry which is preliminary data.</text>
</comment>
<organism evidence="1 2">
    <name type="scientific">Hypsizygus marmoreus</name>
    <name type="common">White beech mushroom</name>
    <name type="synonym">Agaricus marmoreus</name>
    <dbReference type="NCBI Taxonomy" id="39966"/>
    <lineage>
        <taxon>Eukaryota</taxon>
        <taxon>Fungi</taxon>
        <taxon>Dikarya</taxon>
        <taxon>Basidiomycota</taxon>
        <taxon>Agaricomycotina</taxon>
        <taxon>Agaricomycetes</taxon>
        <taxon>Agaricomycetidae</taxon>
        <taxon>Agaricales</taxon>
        <taxon>Tricholomatineae</taxon>
        <taxon>Lyophyllaceae</taxon>
        <taxon>Hypsizygus</taxon>
    </lineage>
</organism>
<dbReference type="AlphaFoldDB" id="A0A369J4B2"/>
<reference evidence="1" key="1">
    <citation type="submission" date="2018-04" db="EMBL/GenBank/DDBJ databases">
        <title>Whole genome sequencing of Hypsizygus marmoreus.</title>
        <authorList>
            <person name="Choi I.-G."/>
            <person name="Min B."/>
            <person name="Kim J.-G."/>
            <person name="Kim S."/>
            <person name="Oh Y.-L."/>
            <person name="Kong W.-S."/>
            <person name="Park H."/>
            <person name="Jeong J."/>
            <person name="Song E.-S."/>
        </authorList>
    </citation>
    <scope>NUCLEOTIDE SEQUENCE [LARGE SCALE GENOMIC DNA]</scope>
    <source>
        <strain evidence="1">51987-8</strain>
    </source>
</reference>
<evidence type="ECO:0000313" key="1">
    <source>
        <dbReference type="EMBL" id="RDB15477.1"/>
    </source>
</evidence>
<gene>
    <name evidence="1" type="ORF">Hypma_004254</name>
</gene>
<name>A0A369J4B2_HYPMA</name>
<dbReference type="InParanoid" id="A0A369J4B2"/>